<dbReference type="GO" id="GO:0016831">
    <property type="term" value="F:carboxy-lyase activity"/>
    <property type="evidence" value="ECO:0007669"/>
    <property type="project" value="UniProtKB-KW"/>
</dbReference>
<dbReference type="PANTHER" id="PTHR43277:SF4">
    <property type="entry name" value="ARGININE DECARBOXYLASE"/>
    <property type="match status" value="1"/>
</dbReference>
<dbReference type="EMBL" id="BNJF01000005">
    <property type="protein sequence ID" value="GHO49491.1"/>
    <property type="molecule type" value="Genomic_DNA"/>
</dbReference>
<proteinExistence type="inferred from homology"/>
<dbReference type="Pfam" id="PF03711">
    <property type="entry name" value="OKR_DC_1_C"/>
    <property type="match status" value="1"/>
</dbReference>
<accession>A0A8J3I6E4</accession>
<evidence type="ECO:0000256" key="1">
    <source>
        <dbReference type="ARBA" id="ARBA00001933"/>
    </source>
</evidence>
<feature type="domain" description="Orn/Lys/Arg decarboxylases family 1 pyridoxal-P attachment site" evidence="6">
    <location>
        <begin position="12"/>
        <end position="318"/>
    </location>
</feature>
<dbReference type="Proteomes" id="UP000612362">
    <property type="component" value="Unassembled WGS sequence"/>
</dbReference>
<keyword evidence="3" id="KW-0210">Decarboxylase</keyword>
<evidence type="ECO:0000256" key="2">
    <source>
        <dbReference type="ARBA" id="ARBA00010671"/>
    </source>
</evidence>
<evidence type="ECO:0000313" key="9">
    <source>
        <dbReference type="Proteomes" id="UP000612362"/>
    </source>
</evidence>
<dbReference type="InterPro" id="IPR000310">
    <property type="entry name" value="Orn/Lys/Arg_deCO2ase_major_dom"/>
</dbReference>
<keyword evidence="9" id="KW-1185">Reference proteome</keyword>
<dbReference type="SUPFAM" id="SSF53383">
    <property type="entry name" value="PLP-dependent transferases"/>
    <property type="match status" value="1"/>
</dbReference>
<reference evidence="8" key="1">
    <citation type="submission" date="2020-10" db="EMBL/GenBank/DDBJ databases">
        <title>Taxonomic study of unclassified bacteria belonging to the class Ktedonobacteria.</title>
        <authorList>
            <person name="Yabe S."/>
            <person name="Wang C.M."/>
            <person name="Zheng Y."/>
            <person name="Sakai Y."/>
            <person name="Cavaletti L."/>
            <person name="Monciardini P."/>
            <person name="Donadio S."/>
        </authorList>
    </citation>
    <scope>NUCLEOTIDE SEQUENCE</scope>
    <source>
        <strain evidence="8">SOSP1-1</strain>
    </source>
</reference>
<evidence type="ECO:0000256" key="5">
    <source>
        <dbReference type="ARBA" id="ARBA00023239"/>
    </source>
</evidence>
<dbReference type="InterPro" id="IPR036633">
    <property type="entry name" value="Prn/Lys/Arg_de-COase_C_sf"/>
</dbReference>
<evidence type="ECO:0000313" key="8">
    <source>
        <dbReference type="EMBL" id="GHO49491.1"/>
    </source>
</evidence>
<dbReference type="Gene3D" id="3.40.640.10">
    <property type="entry name" value="Type I PLP-dependent aspartate aminotransferase-like (Major domain)"/>
    <property type="match status" value="1"/>
</dbReference>
<dbReference type="InterPro" id="IPR052357">
    <property type="entry name" value="Orn_Lys_Arg_decarboxylase-I"/>
</dbReference>
<dbReference type="AlphaFoldDB" id="A0A8J3I6E4"/>
<feature type="domain" description="Orn/Lys/Arg decarboxylase C-terminal" evidence="7">
    <location>
        <begin position="414"/>
        <end position="467"/>
    </location>
</feature>
<evidence type="ECO:0000259" key="6">
    <source>
        <dbReference type="Pfam" id="PF01276"/>
    </source>
</evidence>
<dbReference type="RefSeq" id="WP_220198607.1">
    <property type="nucleotide sequence ID" value="NZ_BNJF01000005.1"/>
</dbReference>
<dbReference type="SUPFAM" id="SSF55904">
    <property type="entry name" value="Ornithine decarboxylase C-terminal domain"/>
    <property type="match status" value="1"/>
</dbReference>
<organism evidence="8 9">
    <name type="scientific">Ktedonospora formicarum</name>
    <dbReference type="NCBI Taxonomy" id="2778364"/>
    <lineage>
        <taxon>Bacteria</taxon>
        <taxon>Bacillati</taxon>
        <taxon>Chloroflexota</taxon>
        <taxon>Ktedonobacteria</taxon>
        <taxon>Ktedonobacterales</taxon>
        <taxon>Ktedonobacteraceae</taxon>
        <taxon>Ktedonospora</taxon>
    </lineage>
</organism>
<dbReference type="Pfam" id="PF01276">
    <property type="entry name" value="OKR_DC_1"/>
    <property type="match status" value="1"/>
</dbReference>
<evidence type="ECO:0000256" key="4">
    <source>
        <dbReference type="ARBA" id="ARBA00022898"/>
    </source>
</evidence>
<dbReference type="InterPro" id="IPR015421">
    <property type="entry name" value="PyrdxlP-dep_Trfase_major"/>
</dbReference>
<comment type="cofactor">
    <cofactor evidence="1">
        <name>pyridoxal 5'-phosphate</name>
        <dbReference type="ChEBI" id="CHEBI:597326"/>
    </cofactor>
</comment>
<evidence type="ECO:0000259" key="7">
    <source>
        <dbReference type="Pfam" id="PF03711"/>
    </source>
</evidence>
<gene>
    <name evidence="8" type="ORF">KSX_76540</name>
</gene>
<sequence length="490" mass="53704">MQKKQLDQTTAPIVEAIEAFQKQGEISFGIPGHKRDAGIDHLMSGTLGNLMYRNDIPGHHGLDDRKESRGTRLKAEELAAEAFGAKQSFFSIGGTSLSVHVAMLTVADSGEKLIVARNTHKSVIAALLLGEVNPIFLQPEINEEWQIENGITPKSLEQTLSMHPDAKGVFLVSPTVYGITSDTKALADICHSHHIPLIVDEAWGPHFAFHPDLPETAMSCGADLSMGSIHKTMAGLGQASIVNMQGDLIQPDRFKLCLKLFESTSPSSLILASADAARRQMVLEGKALLDRTLSLSTWVRTELSSVEGIHILDRSYLGTPGAKALDITKIVLDISGLGVSGYEASDWIEERYKINFELLNERHLMALLTIADTRQTVEKLVTAVKAMATWAHDREKPTDITLPKLDELYAKCVTSPTKAFFGETEDIPFEQAAGRIAAEMITPYPPGIPRIAPGELINQTVIDYLQKGMQLGMFEESFDPSLETIRVVKR</sequence>
<comment type="caution">
    <text evidence="8">The sequence shown here is derived from an EMBL/GenBank/DDBJ whole genome shotgun (WGS) entry which is preliminary data.</text>
</comment>
<keyword evidence="5" id="KW-0456">Lyase</keyword>
<comment type="similarity">
    <text evidence="2">Belongs to the Orn/Lys/Arg decarboxylase class-I family.</text>
</comment>
<dbReference type="PANTHER" id="PTHR43277">
    <property type="entry name" value="ARGININE DECARBOXYLASE"/>
    <property type="match status" value="1"/>
</dbReference>
<dbReference type="Gene3D" id="3.90.100.10">
    <property type="entry name" value="Orn/Lys/Arg decarboxylase, C-terminal domain"/>
    <property type="match status" value="1"/>
</dbReference>
<keyword evidence="4" id="KW-0663">Pyridoxal phosphate</keyword>
<protein>
    <submittedName>
        <fullName evidence="8">Ornithine decarboxylase</fullName>
    </submittedName>
</protein>
<dbReference type="InterPro" id="IPR015424">
    <property type="entry name" value="PyrdxlP-dep_Trfase"/>
</dbReference>
<name>A0A8J3I6E4_9CHLR</name>
<evidence type="ECO:0000256" key="3">
    <source>
        <dbReference type="ARBA" id="ARBA00022793"/>
    </source>
</evidence>
<dbReference type="InterPro" id="IPR008286">
    <property type="entry name" value="Prn/Lys/Arg_de-COase_C"/>
</dbReference>